<dbReference type="EMBL" id="AP023396">
    <property type="protein sequence ID" value="BCK56307.1"/>
    <property type="molecule type" value="Genomic_DNA"/>
</dbReference>
<sequence>MERQPAPVVNHHAGRPGFSGPIGLVVGLGMYVTGRRRARTVAELVAVGGDDHVVDIGCGPGVAVAAAARRGARVTGVDPSPMMLRLARNLVRGNEIRWAEGAAENLPIPDEVATVAWAISTVHHWPDITGALAEVRRVLTSGGRFVVIERLSPVGATGLASHGWTEGQAQSFAEQCRAAHFADLRADRYTVGGQAFWAVRASRS</sequence>
<keyword evidence="3" id="KW-1185">Reference proteome</keyword>
<dbReference type="Proteomes" id="UP000516173">
    <property type="component" value="Chromosome"/>
</dbReference>
<reference evidence="2 3" key="1">
    <citation type="submission" date="2020-08" db="EMBL/GenBank/DDBJ databases">
        <title>Genome Sequencing of Nocardia wallacei strain FMUON74 and assembly.</title>
        <authorList>
            <person name="Toyokawa M."/>
            <person name="Uesaka K."/>
        </authorList>
    </citation>
    <scope>NUCLEOTIDE SEQUENCE [LARGE SCALE GENOMIC DNA]</scope>
    <source>
        <strain evidence="2 3">FMUON74</strain>
    </source>
</reference>
<dbReference type="GO" id="GO:0008757">
    <property type="term" value="F:S-adenosylmethionine-dependent methyltransferase activity"/>
    <property type="evidence" value="ECO:0007669"/>
    <property type="project" value="InterPro"/>
</dbReference>
<dbReference type="CDD" id="cd02440">
    <property type="entry name" value="AdoMet_MTases"/>
    <property type="match status" value="1"/>
</dbReference>
<organism evidence="2 3">
    <name type="scientific">Nocardia wallacei</name>
    <dbReference type="NCBI Taxonomy" id="480035"/>
    <lineage>
        <taxon>Bacteria</taxon>
        <taxon>Bacillati</taxon>
        <taxon>Actinomycetota</taxon>
        <taxon>Actinomycetes</taxon>
        <taxon>Mycobacteriales</taxon>
        <taxon>Nocardiaceae</taxon>
        <taxon>Nocardia</taxon>
    </lineage>
</organism>
<dbReference type="PANTHER" id="PTHR43591:SF24">
    <property type="entry name" value="2-METHOXY-6-POLYPRENYL-1,4-BENZOQUINOL METHYLASE, MITOCHONDRIAL"/>
    <property type="match status" value="1"/>
</dbReference>
<proteinExistence type="predicted"/>
<dbReference type="InterPro" id="IPR013216">
    <property type="entry name" value="Methyltransf_11"/>
</dbReference>
<evidence type="ECO:0000313" key="3">
    <source>
        <dbReference type="Proteomes" id="UP000516173"/>
    </source>
</evidence>
<keyword evidence="2" id="KW-0489">Methyltransferase</keyword>
<dbReference type="KEGG" id="nwl:NWFMUON74_40790"/>
<name>A0A7G1KM37_9NOCA</name>
<evidence type="ECO:0000259" key="1">
    <source>
        <dbReference type="Pfam" id="PF08241"/>
    </source>
</evidence>
<feature type="domain" description="Methyltransferase type 11" evidence="1">
    <location>
        <begin position="54"/>
        <end position="147"/>
    </location>
</feature>
<dbReference type="Pfam" id="PF08241">
    <property type="entry name" value="Methyltransf_11"/>
    <property type="match status" value="1"/>
</dbReference>
<dbReference type="InterPro" id="IPR029063">
    <property type="entry name" value="SAM-dependent_MTases_sf"/>
</dbReference>
<dbReference type="GO" id="GO:0032259">
    <property type="term" value="P:methylation"/>
    <property type="evidence" value="ECO:0007669"/>
    <property type="project" value="UniProtKB-KW"/>
</dbReference>
<dbReference type="RefSeq" id="WP_187683398.1">
    <property type="nucleotide sequence ID" value="NZ_AP023396.1"/>
</dbReference>
<gene>
    <name evidence="2" type="ORF">NWFMUON74_40790</name>
</gene>
<evidence type="ECO:0000313" key="2">
    <source>
        <dbReference type="EMBL" id="BCK56307.1"/>
    </source>
</evidence>
<protein>
    <submittedName>
        <fullName evidence="2">SAM-dependent methyltransferase</fullName>
    </submittedName>
</protein>
<dbReference type="SUPFAM" id="SSF53335">
    <property type="entry name" value="S-adenosyl-L-methionine-dependent methyltransferases"/>
    <property type="match status" value="1"/>
</dbReference>
<dbReference type="PANTHER" id="PTHR43591">
    <property type="entry name" value="METHYLTRANSFERASE"/>
    <property type="match status" value="1"/>
</dbReference>
<accession>A0A7G1KM37</accession>
<dbReference type="GeneID" id="80348558"/>
<keyword evidence="2" id="KW-0808">Transferase</keyword>
<dbReference type="Gene3D" id="3.40.50.150">
    <property type="entry name" value="Vaccinia Virus protein VP39"/>
    <property type="match status" value="1"/>
</dbReference>
<dbReference type="AlphaFoldDB" id="A0A7G1KM37"/>